<dbReference type="EC" id="3.2.1.51" evidence="3"/>
<dbReference type="PRINTS" id="PR00741">
    <property type="entry name" value="GLHYDRLASE29"/>
</dbReference>
<evidence type="ECO:0000313" key="9">
    <source>
        <dbReference type="Proteomes" id="UP000619457"/>
    </source>
</evidence>
<comment type="function">
    <text evidence="1">Alpha-L-fucosidase is responsible for hydrolyzing the alpha-1,6-linked fucose joined to the reducing-end N-acetylglucosamine of the carbohydrate moieties of glycoproteins.</text>
</comment>
<keyword evidence="6" id="KW-0326">Glycosidase</keyword>
<dbReference type="GO" id="GO:0006004">
    <property type="term" value="P:fucose metabolic process"/>
    <property type="evidence" value="ECO:0007669"/>
    <property type="project" value="InterPro"/>
</dbReference>
<comment type="similarity">
    <text evidence="2">Belongs to the glycosyl hydrolase 29 family.</text>
</comment>
<dbReference type="GO" id="GO:0004560">
    <property type="term" value="F:alpha-L-fucosidase activity"/>
    <property type="evidence" value="ECO:0007669"/>
    <property type="project" value="InterPro"/>
</dbReference>
<evidence type="ECO:0000256" key="6">
    <source>
        <dbReference type="ARBA" id="ARBA00023295"/>
    </source>
</evidence>
<accession>A0A918UKC3</accession>
<protein>
    <recommendedName>
        <fullName evidence="3">alpha-L-fucosidase</fullName>
        <ecNumber evidence="3">3.2.1.51</ecNumber>
    </recommendedName>
</protein>
<evidence type="ECO:0000313" key="8">
    <source>
        <dbReference type="EMBL" id="GGZ16148.1"/>
    </source>
</evidence>
<dbReference type="InterPro" id="IPR000933">
    <property type="entry name" value="Glyco_hydro_29"/>
</dbReference>
<keyword evidence="9" id="KW-1185">Reference proteome</keyword>
<reference evidence="8" key="2">
    <citation type="submission" date="2020-09" db="EMBL/GenBank/DDBJ databases">
        <authorList>
            <person name="Sun Q."/>
            <person name="Kim S."/>
        </authorList>
    </citation>
    <scope>NUCLEOTIDE SEQUENCE</scope>
    <source>
        <strain evidence="8">KCTC 12368</strain>
    </source>
</reference>
<dbReference type="EMBL" id="BMWX01000001">
    <property type="protein sequence ID" value="GGZ16148.1"/>
    <property type="molecule type" value="Genomic_DNA"/>
</dbReference>
<gene>
    <name evidence="8" type="ORF">GCM10007049_05520</name>
</gene>
<dbReference type="PANTHER" id="PTHR10030">
    <property type="entry name" value="ALPHA-L-FUCOSIDASE"/>
    <property type="match status" value="1"/>
</dbReference>
<dbReference type="SUPFAM" id="SSF51445">
    <property type="entry name" value="(Trans)glycosidases"/>
    <property type="match status" value="1"/>
</dbReference>
<dbReference type="InterPro" id="IPR016286">
    <property type="entry name" value="FUC_metazoa-typ"/>
</dbReference>
<dbReference type="GO" id="GO:0016139">
    <property type="term" value="P:glycoside catabolic process"/>
    <property type="evidence" value="ECO:0007669"/>
    <property type="project" value="TreeGrafter"/>
</dbReference>
<dbReference type="InterPro" id="IPR057739">
    <property type="entry name" value="Glyco_hydro_29_N"/>
</dbReference>
<dbReference type="InterPro" id="IPR017853">
    <property type="entry name" value="GH"/>
</dbReference>
<reference evidence="8" key="1">
    <citation type="journal article" date="2014" name="Int. J. Syst. Evol. Microbiol.">
        <title>Complete genome sequence of Corynebacterium casei LMG S-19264T (=DSM 44701T), isolated from a smear-ripened cheese.</title>
        <authorList>
            <consortium name="US DOE Joint Genome Institute (JGI-PGF)"/>
            <person name="Walter F."/>
            <person name="Albersmeier A."/>
            <person name="Kalinowski J."/>
            <person name="Ruckert C."/>
        </authorList>
    </citation>
    <scope>NUCLEOTIDE SEQUENCE</scope>
    <source>
        <strain evidence="8">KCTC 12368</strain>
    </source>
</reference>
<dbReference type="Pfam" id="PF01120">
    <property type="entry name" value="Alpha_L_fucos"/>
    <property type="match status" value="1"/>
</dbReference>
<evidence type="ECO:0000256" key="4">
    <source>
        <dbReference type="ARBA" id="ARBA00022729"/>
    </source>
</evidence>
<feature type="domain" description="Glycoside hydrolase family 29 N-terminal" evidence="7">
    <location>
        <begin position="25"/>
        <end position="323"/>
    </location>
</feature>
<proteinExistence type="inferred from homology"/>
<sequence>MFRKRFILFIFPLLIIHNGFAQEQELLNLNKPDRQEWFTSLGFGMFIHWSMDVQLGMVISHSMVGASEDYLNRYTKELPKTFNPENFDPKEWVNAAKLAGMKYIVFTAKHHNGYCMYDTKTTDFGIMNSPYGKDVTSMIVEECRKAGLAVGIYFSPDDFYFLYNQGTLISRVRDEAWPSHNPALTAYIKEQMSELMTQYGKIDIVFLDGLDPYGQTELAKVCWDIDPEVVVTRGAITTPEQKLPEMAIPSPWEACYTLGNQWQYRPTNERYKSAKDAILKLIEIKAKGGNFLLNFGPDALGNFPPEQMAVLNEMSLWMFINKEAMEHTIPHHNKIRQDNMWFLTSRDQKTLYILIDEDQWKFGDRKVFTLKGFETSSESQISVLGHNGEVLEYNKEADPGPFFTPTMEGTEISVTRSQRIYNDRKWNNPVVVKLTNLALE</sequence>
<evidence type="ECO:0000259" key="7">
    <source>
        <dbReference type="Pfam" id="PF01120"/>
    </source>
</evidence>
<evidence type="ECO:0000256" key="5">
    <source>
        <dbReference type="ARBA" id="ARBA00022801"/>
    </source>
</evidence>
<evidence type="ECO:0000256" key="1">
    <source>
        <dbReference type="ARBA" id="ARBA00004071"/>
    </source>
</evidence>
<organism evidence="8 9">
    <name type="scientific">Echinicola pacifica</name>
    <dbReference type="NCBI Taxonomy" id="346377"/>
    <lineage>
        <taxon>Bacteria</taxon>
        <taxon>Pseudomonadati</taxon>
        <taxon>Bacteroidota</taxon>
        <taxon>Cytophagia</taxon>
        <taxon>Cytophagales</taxon>
        <taxon>Cyclobacteriaceae</taxon>
        <taxon>Echinicola</taxon>
    </lineage>
</organism>
<name>A0A918UKC3_9BACT</name>
<dbReference type="Gene3D" id="3.20.20.80">
    <property type="entry name" value="Glycosidases"/>
    <property type="match status" value="1"/>
</dbReference>
<keyword evidence="4" id="KW-0732">Signal</keyword>
<dbReference type="PANTHER" id="PTHR10030:SF37">
    <property type="entry name" value="ALPHA-L-FUCOSIDASE-RELATED"/>
    <property type="match status" value="1"/>
</dbReference>
<evidence type="ECO:0000256" key="2">
    <source>
        <dbReference type="ARBA" id="ARBA00007951"/>
    </source>
</evidence>
<keyword evidence="5" id="KW-0378">Hydrolase</keyword>
<dbReference type="SMART" id="SM00812">
    <property type="entry name" value="Alpha_L_fucos"/>
    <property type="match status" value="1"/>
</dbReference>
<dbReference type="AlphaFoldDB" id="A0A918UKC3"/>
<dbReference type="GO" id="GO:0005764">
    <property type="term" value="C:lysosome"/>
    <property type="evidence" value="ECO:0007669"/>
    <property type="project" value="TreeGrafter"/>
</dbReference>
<dbReference type="Proteomes" id="UP000619457">
    <property type="component" value="Unassembled WGS sequence"/>
</dbReference>
<evidence type="ECO:0000256" key="3">
    <source>
        <dbReference type="ARBA" id="ARBA00012662"/>
    </source>
</evidence>
<comment type="caution">
    <text evidence="8">The sequence shown here is derived from an EMBL/GenBank/DDBJ whole genome shotgun (WGS) entry which is preliminary data.</text>
</comment>